<evidence type="ECO:0000313" key="3">
    <source>
        <dbReference type="Proteomes" id="UP000290365"/>
    </source>
</evidence>
<dbReference type="Proteomes" id="UP000290365">
    <property type="component" value="Chromosome"/>
</dbReference>
<dbReference type="Pfam" id="PF14534">
    <property type="entry name" value="DUF4440"/>
    <property type="match status" value="1"/>
</dbReference>
<sequence length="122" mass="14361">MRPEDFLRELERRMNTHRFEEVAPLIADHAIYWFNDGSFQGKEAIKQAFERTFATIQEERYTLEDVQWLVRDEHVAVCVYTFHWQGKVEGQLMQGSGRGTNVLQKFGSHWQVTHEHLSALPA</sequence>
<dbReference type="EMBL" id="CP035758">
    <property type="protein sequence ID" value="QBD76794.1"/>
    <property type="molecule type" value="Genomic_DNA"/>
</dbReference>
<dbReference type="InterPro" id="IPR032710">
    <property type="entry name" value="NTF2-like_dom_sf"/>
</dbReference>
<reference evidence="2 3" key="1">
    <citation type="submission" date="2019-01" db="EMBL/GenBank/DDBJ databases">
        <title>Ktedonosporobacter rubrisoli SCAWS-G2.</title>
        <authorList>
            <person name="Huang Y."/>
            <person name="Yan B."/>
        </authorList>
    </citation>
    <scope>NUCLEOTIDE SEQUENCE [LARGE SCALE GENOMIC DNA]</scope>
    <source>
        <strain evidence="2 3">SCAWS-G2</strain>
    </source>
</reference>
<dbReference type="SUPFAM" id="SSF54427">
    <property type="entry name" value="NTF2-like"/>
    <property type="match status" value="1"/>
</dbReference>
<protein>
    <submittedName>
        <fullName evidence="2">Nuclear transport factor 2 family protein</fullName>
    </submittedName>
</protein>
<feature type="domain" description="DUF4440" evidence="1">
    <location>
        <begin position="8"/>
        <end position="112"/>
    </location>
</feature>
<name>A0A4P6JNE1_KTERU</name>
<dbReference type="OrthoDB" id="9152983at2"/>
<dbReference type="InterPro" id="IPR027843">
    <property type="entry name" value="DUF4440"/>
</dbReference>
<accession>A0A4P6JNE1</accession>
<keyword evidence="3" id="KW-1185">Reference proteome</keyword>
<dbReference type="KEGG" id="kbs:EPA93_12580"/>
<evidence type="ECO:0000313" key="2">
    <source>
        <dbReference type="EMBL" id="QBD76794.1"/>
    </source>
</evidence>
<dbReference type="RefSeq" id="WP_129887858.1">
    <property type="nucleotide sequence ID" value="NZ_CP035758.1"/>
</dbReference>
<dbReference type="Gene3D" id="3.10.450.50">
    <property type="match status" value="1"/>
</dbReference>
<gene>
    <name evidence="2" type="ORF">EPA93_12580</name>
</gene>
<organism evidence="2 3">
    <name type="scientific">Ktedonosporobacter rubrisoli</name>
    <dbReference type="NCBI Taxonomy" id="2509675"/>
    <lineage>
        <taxon>Bacteria</taxon>
        <taxon>Bacillati</taxon>
        <taxon>Chloroflexota</taxon>
        <taxon>Ktedonobacteria</taxon>
        <taxon>Ktedonobacterales</taxon>
        <taxon>Ktedonosporobacteraceae</taxon>
        <taxon>Ktedonosporobacter</taxon>
    </lineage>
</organism>
<proteinExistence type="predicted"/>
<dbReference type="AlphaFoldDB" id="A0A4P6JNE1"/>
<evidence type="ECO:0000259" key="1">
    <source>
        <dbReference type="Pfam" id="PF14534"/>
    </source>
</evidence>